<dbReference type="Gene3D" id="1.10.3210.10">
    <property type="entry name" value="Hypothetical protein af1432"/>
    <property type="match status" value="1"/>
</dbReference>
<reference evidence="2" key="1">
    <citation type="journal article" date="2019" name="Int. J. Syst. Evol. Microbiol.">
        <title>The Global Catalogue of Microorganisms (GCM) 10K type strain sequencing project: providing services to taxonomists for standard genome sequencing and annotation.</title>
        <authorList>
            <consortium name="The Broad Institute Genomics Platform"/>
            <consortium name="The Broad Institute Genome Sequencing Center for Infectious Disease"/>
            <person name="Wu L."/>
            <person name="Ma J."/>
        </authorList>
    </citation>
    <scope>NUCLEOTIDE SEQUENCE [LARGE SCALE GENOMIC DNA]</scope>
    <source>
        <strain evidence="2">JCM 17705</strain>
    </source>
</reference>
<dbReference type="InterPro" id="IPR009218">
    <property type="entry name" value="HD_phosphohydro"/>
</dbReference>
<comment type="caution">
    <text evidence="1">The sequence shown here is derived from an EMBL/GenBank/DDBJ whole genome shotgun (WGS) entry which is preliminary data.</text>
</comment>
<gene>
    <name evidence="1" type="ORF">GCM10023149_04850</name>
</gene>
<dbReference type="PANTHER" id="PTHR21174:SF0">
    <property type="entry name" value="HD PHOSPHOHYDROLASE FAMILY PROTEIN-RELATED"/>
    <property type="match status" value="1"/>
</dbReference>
<dbReference type="Proteomes" id="UP001500582">
    <property type="component" value="Unassembled WGS sequence"/>
</dbReference>
<accession>A0ABP8FTE3</accession>
<keyword evidence="2" id="KW-1185">Reference proteome</keyword>
<evidence type="ECO:0000313" key="1">
    <source>
        <dbReference type="EMBL" id="GAA4310248.1"/>
    </source>
</evidence>
<organism evidence="1 2">
    <name type="scientific">Mucilaginibacter gynuensis</name>
    <dbReference type="NCBI Taxonomy" id="1302236"/>
    <lineage>
        <taxon>Bacteria</taxon>
        <taxon>Pseudomonadati</taxon>
        <taxon>Bacteroidota</taxon>
        <taxon>Sphingobacteriia</taxon>
        <taxon>Sphingobacteriales</taxon>
        <taxon>Sphingobacteriaceae</taxon>
        <taxon>Mucilaginibacter</taxon>
    </lineage>
</organism>
<dbReference type="PANTHER" id="PTHR21174">
    <property type="match status" value="1"/>
</dbReference>
<name>A0ABP8FTE3_9SPHI</name>
<sequence>MSADIIQDVSFFVNGLFDRALPKELTFHQKRHTEEVVEQVLFIGEQSIILEEQLQMLEIAAWFHDSGYCYTYINHEVKSIDIAVDFLKTRDCPADYIQKIEYLITATRLPQNPFSRVEEIICDADMAHLASDNYPAYSERLRKEWAIYLNKTYTDEEWDKLNIDFLTKHHYFSKYGQQVLEPLKQKQLRKIKSKWEQ</sequence>
<protein>
    <recommendedName>
        <fullName evidence="3">HD domain-containing protein</fullName>
    </recommendedName>
</protein>
<evidence type="ECO:0008006" key="3">
    <source>
        <dbReference type="Google" id="ProtNLM"/>
    </source>
</evidence>
<dbReference type="EMBL" id="BAABFT010000001">
    <property type="protein sequence ID" value="GAA4310248.1"/>
    <property type="molecule type" value="Genomic_DNA"/>
</dbReference>
<dbReference type="SUPFAM" id="SSF109604">
    <property type="entry name" value="HD-domain/PDEase-like"/>
    <property type="match status" value="1"/>
</dbReference>
<proteinExistence type="predicted"/>
<evidence type="ECO:0000313" key="2">
    <source>
        <dbReference type="Proteomes" id="UP001500582"/>
    </source>
</evidence>